<evidence type="ECO:0000313" key="6">
    <source>
        <dbReference type="EMBL" id="KAI3435914.1"/>
    </source>
</evidence>
<dbReference type="PROSITE" id="PS50222">
    <property type="entry name" value="EF_HAND_2"/>
    <property type="match status" value="2"/>
</dbReference>
<proteinExistence type="predicted"/>
<dbReference type="GO" id="GO:0005783">
    <property type="term" value="C:endoplasmic reticulum"/>
    <property type="evidence" value="ECO:0007669"/>
    <property type="project" value="TreeGrafter"/>
</dbReference>
<dbReference type="PROSITE" id="PS00018">
    <property type="entry name" value="EF_HAND_1"/>
    <property type="match status" value="4"/>
</dbReference>
<name>A0A9D4YZU0_CHLVU</name>
<reference evidence="6" key="2">
    <citation type="submission" date="2020-11" db="EMBL/GenBank/DDBJ databases">
        <authorList>
            <person name="Cecchin M."/>
            <person name="Marcolungo L."/>
            <person name="Rossato M."/>
            <person name="Girolomoni L."/>
            <person name="Cosentino E."/>
            <person name="Cuine S."/>
            <person name="Li-Beisson Y."/>
            <person name="Delledonne M."/>
            <person name="Ballottari M."/>
        </authorList>
    </citation>
    <scope>NUCLEOTIDE SEQUENCE</scope>
    <source>
        <strain evidence="6">211/11P</strain>
        <tissue evidence="6">Whole cell</tissue>
    </source>
</reference>
<dbReference type="GO" id="GO:0005509">
    <property type="term" value="F:calcium ion binding"/>
    <property type="evidence" value="ECO:0007669"/>
    <property type="project" value="InterPro"/>
</dbReference>
<dbReference type="InterPro" id="IPR002048">
    <property type="entry name" value="EF_hand_dom"/>
</dbReference>
<dbReference type="PANTHER" id="PTHR10827:SF98">
    <property type="entry name" value="45 KDA CALCIUM-BINDING PROTEIN"/>
    <property type="match status" value="1"/>
</dbReference>
<gene>
    <name evidence="6" type="ORF">D9Q98_001972</name>
</gene>
<accession>A0A9D4YZU0</accession>
<evidence type="ECO:0000256" key="2">
    <source>
        <dbReference type="ARBA" id="ARBA00022737"/>
    </source>
</evidence>
<protein>
    <recommendedName>
        <fullName evidence="5">EF-hand domain-containing protein</fullName>
    </recommendedName>
</protein>
<organism evidence="6 7">
    <name type="scientific">Chlorella vulgaris</name>
    <name type="common">Green alga</name>
    <dbReference type="NCBI Taxonomy" id="3077"/>
    <lineage>
        <taxon>Eukaryota</taxon>
        <taxon>Viridiplantae</taxon>
        <taxon>Chlorophyta</taxon>
        <taxon>core chlorophytes</taxon>
        <taxon>Trebouxiophyceae</taxon>
        <taxon>Chlorellales</taxon>
        <taxon>Chlorellaceae</taxon>
        <taxon>Chlorella clade</taxon>
        <taxon>Chlorella</taxon>
    </lineage>
</organism>
<dbReference type="Gene3D" id="1.10.238.10">
    <property type="entry name" value="EF-hand"/>
    <property type="match status" value="2"/>
</dbReference>
<dbReference type="SMART" id="SM00054">
    <property type="entry name" value="EFh"/>
    <property type="match status" value="4"/>
</dbReference>
<dbReference type="SUPFAM" id="SSF47473">
    <property type="entry name" value="EF-hand"/>
    <property type="match status" value="2"/>
</dbReference>
<evidence type="ECO:0000256" key="4">
    <source>
        <dbReference type="SAM" id="SignalP"/>
    </source>
</evidence>
<dbReference type="EMBL" id="SIDB01000002">
    <property type="protein sequence ID" value="KAI3435914.1"/>
    <property type="molecule type" value="Genomic_DNA"/>
</dbReference>
<keyword evidence="4" id="KW-0732">Signal</keyword>
<reference evidence="6" key="1">
    <citation type="journal article" date="2019" name="Plant J.">
        <title>Chlorella vulgaris genome assembly and annotation reveals the molecular basis for metabolic acclimation to high light conditions.</title>
        <authorList>
            <person name="Cecchin M."/>
            <person name="Marcolungo L."/>
            <person name="Rossato M."/>
            <person name="Girolomoni L."/>
            <person name="Cosentino E."/>
            <person name="Cuine S."/>
            <person name="Li-Beisson Y."/>
            <person name="Delledonne M."/>
            <person name="Ballottari M."/>
        </authorList>
    </citation>
    <scope>NUCLEOTIDE SEQUENCE</scope>
    <source>
        <strain evidence="6">211/11P</strain>
    </source>
</reference>
<keyword evidence="7" id="KW-1185">Reference proteome</keyword>
<evidence type="ECO:0000313" key="7">
    <source>
        <dbReference type="Proteomes" id="UP001055712"/>
    </source>
</evidence>
<keyword evidence="1" id="KW-0479">Metal-binding</keyword>
<evidence type="ECO:0000256" key="1">
    <source>
        <dbReference type="ARBA" id="ARBA00022723"/>
    </source>
</evidence>
<comment type="caution">
    <text evidence="6">The sequence shown here is derived from an EMBL/GenBank/DDBJ whole genome shotgun (WGS) entry which is preliminary data.</text>
</comment>
<dbReference type="InterPro" id="IPR018247">
    <property type="entry name" value="EF_Hand_1_Ca_BS"/>
</dbReference>
<evidence type="ECO:0000259" key="5">
    <source>
        <dbReference type="PROSITE" id="PS50222"/>
    </source>
</evidence>
<keyword evidence="2" id="KW-0677">Repeat</keyword>
<dbReference type="Proteomes" id="UP001055712">
    <property type="component" value="Unassembled WGS sequence"/>
</dbReference>
<evidence type="ECO:0000256" key="3">
    <source>
        <dbReference type="ARBA" id="ARBA00022837"/>
    </source>
</evidence>
<dbReference type="Pfam" id="PF13202">
    <property type="entry name" value="EF-hand_5"/>
    <property type="match status" value="2"/>
</dbReference>
<feature type="signal peptide" evidence="4">
    <location>
        <begin position="1"/>
        <end position="22"/>
    </location>
</feature>
<dbReference type="PANTHER" id="PTHR10827">
    <property type="entry name" value="RETICULOCALBIN"/>
    <property type="match status" value="1"/>
</dbReference>
<dbReference type="InterPro" id="IPR011992">
    <property type="entry name" value="EF-hand-dom_pair"/>
</dbReference>
<sequence>MKGSTALALLGTLLLVAEQASAIRLFDTRHPLKRQVGRLRRRGDGKIRQKEVDVEHVGRAVFDPSYAHEEDLTHEDMGLQDLHQPTDHVIEHRLVELFPSIDADHDGIITSEEMQRHLFLNGIAVSRRRAEAEFSDTDANADGKVTATEYLNTLLEEADEETRRKKAGVDLGTFPDPLDFSSYIDVTRAGFAYADRNHDGALDPEEFFDFLNPEEGHNSDLKLHRLNQDVFEHLADHRDRGAESPKPGLPKLELTFEQFYNSMWSQFTVWDTAPDASNWTELKERQNALRKFVLLDVNADNVLTPEELLPAFADLHPTENRYARMQAEHMMDMAECKDDRLTLEDMLKVPHAFYGVVHDEGDHSEL</sequence>
<feature type="domain" description="EF-hand" evidence="5">
    <location>
        <begin position="89"/>
        <end position="124"/>
    </location>
</feature>
<keyword evidence="3" id="KW-0106">Calcium</keyword>
<dbReference type="AlphaFoldDB" id="A0A9D4YZU0"/>
<dbReference type="OrthoDB" id="293868at2759"/>
<feature type="domain" description="EF-hand" evidence="5">
    <location>
        <begin position="182"/>
        <end position="217"/>
    </location>
</feature>
<feature type="chain" id="PRO_5038979368" description="EF-hand domain-containing protein" evidence="4">
    <location>
        <begin position="23"/>
        <end position="366"/>
    </location>
</feature>